<dbReference type="AlphaFoldDB" id="A0A915DK09"/>
<dbReference type="GO" id="GO:0006811">
    <property type="term" value="P:monoatomic ion transport"/>
    <property type="evidence" value="ECO:0007669"/>
    <property type="project" value="InterPro"/>
</dbReference>
<evidence type="ECO:0000313" key="3">
    <source>
        <dbReference type="Proteomes" id="UP000887574"/>
    </source>
</evidence>
<evidence type="ECO:0000256" key="1">
    <source>
        <dbReference type="SAM" id="MobiDB-lite"/>
    </source>
</evidence>
<sequence>MHLRKGTKENAEAPPPPSPTLNYRKSMKKDAKVSKSRSQSKDSKGGLLSAILRKGNNSRSPIRSITGKMGSSSVSTSGKRATKGFSPDKSTEPLFMPNINNGRASFASDDSAGGGTLVMIGSSGGGHDSQIKCRDMGLSLDEDRDSDPDSPTSAKMVLPTNANTRPSNAAYSNVAESNPPNSATRREQMAAHVKSFNDNIRQNRQLAQKEYEWLATVLERCCFIIFVMIFIALTSGINLIGYFHWSDVDNNALYQEAVGDYVISER</sequence>
<feature type="compositionally biased region" description="Basic and acidic residues" evidence="1">
    <location>
        <begin position="28"/>
        <end position="44"/>
    </location>
</feature>
<dbReference type="Proteomes" id="UP000887574">
    <property type="component" value="Unplaced"/>
</dbReference>
<dbReference type="WBParaSite" id="jg20856">
    <property type="protein sequence ID" value="jg20856"/>
    <property type="gene ID" value="jg20856"/>
</dbReference>
<feature type="transmembrane region" description="Helical" evidence="2">
    <location>
        <begin position="221"/>
        <end position="245"/>
    </location>
</feature>
<feature type="compositionally biased region" description="Polar residues" evidence="1">
    <location>
        <begin position="160"/>
        <end position="182"/>
    </location>
</feature>
<keyword evidence="3" id="KW-1185">Reference proteome</keyword>
<feature type="compositionally biased region" description="Polar residues" evidence="1">
    <location>
        <begin position="55"/>
        <end position="79"/>
    </location>
</feature>
<keyword evidence="2" id="KW-1133">Transmembrane helix</keyword>
<dbReference type="InterPro" id="IPR036719">
    <property type="entry name" value="Neuro-gated_channel_TM_sf"/>
</dbReference>
<dbReference type="GO" id="GO:0016020">
    <property type="term" value="C:membrane"/>
    <property type="evidence" value="ECO:0007669"/>
    <property type="project" value="InterPro"/>
</dbReference>
<feature type="region of interest" description="Disordered" evidence="1">
    <location>
        <begin position="1"/>
        <end position="94"/>
    </location>
</feature>
<evidence type="ECO:0000256" key="2">
    <source>
        <dbReference type="SAM" id="Phobius"/>
    </source>
</evidence>
<proteinExistence type="predicted"/>
<evidence type="ECO:0000313" key="4">
    <source>
        <dbReference type="WBParaSite" id="jg20856"/>
    </source>
</evidence>
<keyword evidence="2" id="KW-0472">Membrane</keyword>
<protein>
    <submittedName>
        <fullName evidence="4">Uncharacterized protein</fullName>
    </submittedName>
</protein>
<feature type="compositionally biased region" description="Basic and acidic residues" evidence="1">
    <location>
        <begin position="1"/>
        <end position="11"/>
    </location>
</feature>
<reference evidence="4" key="1">
    <citation type="submission" date="2022-11" db="UniProtKB">
        <authorList>
            <consortium name="WormBaseParasite"/>
        </authorList>
    </citation>
    <scope>IDENTIFICATION</scope>
</reference>
<keyword evidence="2" id="KW-0812">Transmembrane</keyword>
<name>A0A915DK09_9BILA</name>
<organism evidence="3 4">
    <name type="scientific">Ditylenchus dipsaci</name>
    <dbReference type="NCBI Taxonomy" id="166011"/>
    <lineage>
        <taxon>Eukaryota</taxon>
        <taxon>Metazoa</taxon>
        <taxon>Ecdysozoa</taxon>
        <taxon>Nematoda</taxon>
        <taxon>Chromadorea</taxon>
        <taxon>Rhabditida</taxon>
        <taxon>Tylenchina</taxon>
        <taxon>Tylenchomorpha</taxon>
        <taxon>Sphaerularioidea</taxon>
        <taxon>Anguinidae</taxon>
        <taxon>Anguininae</taxon>
        <taxon>Ditylenchus</taxon>
    </lineage>
</organism>
<dbReference type="SUPFAM" id="SSF90112">
    <property type="entry name" value="Neurotransmitter-gated ion-channel transmembrane pore"/>
    <property type="match status" value="1"/>
</dbReference>
<feature type="region of interest" description="Disordered" evidence="1">
    <location>
        <begin position="139"/>
        <end position="182"/>
    </location>
</feature>
<accession>A0A915DK09</accession>